<name>A0ABP9TVG5_9MICO</name>
<proteinExistence type="predicted"/>
<reference evidence="1 2" key="1">
    <citation type="submission" date="2024-02" db="EMBL/GenBank/DDBJ databases">
        <title>Characterization of antibiotic resistant novel bacterial strains and their environmental applications.</title>
        <authorList>
            <person name="Manzoor S."/>
            <person name="Abbas S."/>
            <person name="Arshad M."/>
            <person name="Li W.J."/>
            <person name="Ahmed I."/>
        </authorList>
    </citation>
    <scope>NUCLEOTIDE SEQUENCE [LARGE SCALE GENOMIC DNA]</scope>
    <source>
        <strain evidence="1 2">KACC 15558</strain>
    </source>
</reference>
<dbReference type="NCBIfam" id="NF005679">
    <property type="entry name" value="PRK07475.1"/>
    <property type="match status" value="1"/>
</dbReference>
<accession>A0ABP9TVG5</accession>
<dbReference type="Proteomes" id="UP001498935">
    <property type="component" value="Unassembled WGS sequence"/>
</dbReference>
<evidence type="ECO:0000313" key="2">
    <source>
        <dbReference type="Proteomes" id="UP001498935"/>
    </source>
</evidence>
<gene>
    <name evidence="1" type="ORF">KACC15558_01170</name>
</gene>
<sequence length="250" mass="26717">MTTMIGGATVYGSPHGTGPPVGFLMLETQFPRLRGDVGNHATWDFPALYSVVAGAGPKDVIGVEPETELVEAFLASGRALVDEGAVLVGTRCGYLSAIQSLLAHELAVPVVSSALIQVPLVASMVGRRSAIGILTQRPHLNAAHFTAAGWDPNDFDVRIGGFRENSDFPKVFIDGDSHADPDRLEEEICLAVDDLITDHPDIRAFVFECTNFAPFSAAVRQHCGLPVFDYVTAVTAAYNAIVGPTFPRRL</sequence>
<evidence type="ECO:0000313" key="1">
    <source>
        <dbReference type="EMBL" id="GAA5339077.1"/>
    </source>
</evidence>
<dbReference type="RefSeq" id="WP_342036841.1">
    <property type="nucleotide sequence ID" value="NZ_BAABBK010000001.1"/>
</dbReference>
<dbReference type="EMBL" id="BAABNP010000001">
    <property type="protein sequence ID" value="GAA5339077.1"/>
    <property type="molecule type" value="Genomic_DNA"/>
</dbReference>
<protein>
    <submittedName>
        <fullName evidence="1">Aspartate/glutamate racemase family protein</fullName>
    </submittedName>
</protein>
<comment type="caution">
    <text evidence="1">The sequence shown here is derived from an EMBL/GenBank/DDBJ whole genome shotgun (WGS) entry which is preliminary data.</text>
</comment>
<organism evidence="1 2">
    <name type="scientific">Brevibacterium ammoniilyticum</name>
    <dbReference type="NCBI Taxonomy" id="1046555"/>
    <lineage>
        <taxon>Bacteria</taxon>
        <taxon>Bacillati</taxon>
        <taxon>Actinomycetota</taxon>
        <taxon>Actinomycetes</taxon>
        <taxon>Micrococcales</taxon>
        <taxon>Brevibacteriaceae</taxon>
        <taxon>Brevibacterium</taxon>
    </lineage>
</organism>
<keyword evidence="2" id="KW-1185">Reference proteome</keyword>